<reference evidence="1 2" key="1">
    <citation type="journal article" date="2020" name="Phytopathology">
        <title>Genome Sequence Resources of Colletotrichum truncatum, C. plurivorum, C. musicola, and C. sojae: Four Species Pathogenic to Soybean (Glycine max).</title>
        <authorList>
            <person name="Rogerio F."/>
            <person name="Boufleur T.R."/>
            <person name="Ciampi-Guillardi M."/>
            <person name="Sukno S.A."/>
            <person name="Thon M.R."/>
            <person name="Massola Junior N.S."/>
            <person name="Baroncelli R."/>
        </authorList>
    </citation>
    <scope>NUCLEOTIDE SEQUENCE [LARGE SCALE GENOMIC DNA]</scope>
    <source>
        <strain evidence="1 2">LFN0009</strain>
    </source>
</reference>
<dbReference type="EMBL" id="WIGN01000344">
    <property type="protein sequence ID" value="KAF6798109.1"/>
    <property type="molecule type" value="Genomic_DNA"/>
</dbReference>
<proteinExistence type="predicted"/>
<name>A0A8H6IUK0_9PEZI</name>
<evidence type="ECO:0000313" key="1">
    <source>
        <dbReference type="EMBL" id="KAF6798109.1"/>
    </source>
</evidence>
<gene>
    <name evidence="1" type="ORF">CSOJ01_12830</name>
</gene>
<keyword evidence="2" id="KW-1185">Reference proteome</keyword>
<accession>A0A8H6IUK0</accession>
<sequence length="198" mass="22102">MRQRRGLDWRLARYVLAPSASGVQEKGVQQTGLSSSPLVSASFSRQRLASTFRTDEIEEKQTGLALLVNWSPWFAEAGSLLGVLEGRSKHFARNDRLQDIDVQEGSLAWGPQSEEAIPAAFSDLDQGGAIVSMVRYHRVFPTAAHYVAPHSNIVRRHRGRPAAMERFRHFSLCTAGRLTTGRHLCDGQYGRDTDYYGL</sequence>
<dbReference type="Proteomes" id="UP000652219">
    <property type="component" value="Unassembled WGS sequence"/>
</dbReference>
<comment type="caution">
    <text evidence="1">The sequence shown here is derived from an EMBL/GenBank/DDBJ whole genome shotgun (WGS) entry which is preliminary data.</text>
</comment>
<dbReference type="AlphaFoldDB" id="A0A8H6IUK0"/>
<organism evidence="1 2">
    <name type="scientific">Colletotrichum sojae</name>
    <dbReference type="NCBI Taxonomy" id="2175907"/>
    <lineage>
        <taxon>Eukaryota</taxon>
        <taxon>Fungi</taxon>
        <taxon>Dikarya</taxon>
        <taxon>Ascomycota</taxon>
        <taxon>Pezizomycotina</taxon>
        <taxon>Sordariomycetes</taxon>
        <taxon>Hypocreomycetidae</taxon>
        <taxon>Glomerellales</taxon>
        <taxon>Glomerellaceae</taxon>
        <taxon>Colletotrichum</taxon>
        <taxon>Colletotrichum orchidearum species complex</taxon>
    </lineage>
</organism>
<evidence type="ECO:0000313" key="2">
    <source>
        <dbReference type="Proteomes" id="UP000652219"/>
    </source>
</evidence>
<protein>
    <submittedName>
        <fullName evidence="1">Uncharacterized protein</fullName>
    </submittedName>
</protein>